<reference evidence="3 4" key="1">
    <citation type="submission" date="2019-12" db="EMBL/GenBank/DDBJ databases">
        <authorList>
            <person name="Woiski C."/>
        </authorList>
    </citation>
    <scope>NUCLEOTIDE SEQUENCE [LARGE SCALE GENOMIC DNA]</scope>
    <source>
        <strain evidence="3 4">BOE100</strain>
    </source>
</reference>
<name>A0A7V8EJ04_PSEPU</name>
<dbReference type="Proteomes" id="UP000442695">
    <property type="component" value="Unassembled WGS sequence"/>
</dbReference>
<evidence type="ECO:0000256" key="2">
    <source>
        <dbReference type="SAM" id="Coils"/>
    </source>
</evidence>
<gene>
    <name evidence="3" type="ORF">GN299_06470</name>
</gene>
<dbReference type="RefSeq" id="WP_156858624.1">
    <property type="nucleotide sequence ID" value="NZ_WOWR01000005.1"/>
</dbReference>
<evidence type="ECO:0000256" key="1">
    <source>
        <dbReference type="ARBA" id="ARBA00043985"/>
    </source>
</evidence>
<evidence type="ECO:0000313" key="3">
    <source>
        <dbReference type="EMBL" id="KAF0255731.1"/>
    </source>
</evidence>
<dbReference type="Pfam" id="PF04012">
    <property type="entry name" value="PspA_IM30"/>
    <property type="match status" value="1"/>
</dbReference>
<dbReference type="PANTHER" id="PTHR31088">
    <property type="entry name" value="MEMBRANE-ASSOCIATED PROTEIN VIPP1, CHLOROPLASTIC"/>
    <property type="match status" value="1"/>
</dbReference>
<comment type="similarity">
    <text evidence="1">Belongs to the PspA/Vipp/IM30 family.</text>
</comment>
<dbReference type="EMBL" id="WOWR01000005">
    <property type="protein sequence ID" value="KAF0255731.1"/>
    <property type="molecule type" value="Genomic_DNA"/>
</dbReference>
<evidence type="ECO:0000313" key="4">
    <source>
        <dbReference type="Proteomes" id="UP000442695"/>
    </source>
</evidence>
<organism evidence="3 4">
    <name type="scientific">Pseudomonas putida</name>
    <name type="common">Arthrobacter siderocapsulatus</name>
    <dbReference type="NCBI Taxonomy" id="303"/>
    <lineage>
        <taxon>Bacteria</taxon>
        <taxon>Pseudomonadati</taxon>
        <taxon>Pseudomonadota</taxon>
        <taxon>Gammaproteobacteria</taxon>
        <taxon>Pseudomonadales</taxon>
        <taxon>Pseudomonadaceae</taxon>
        <taxon>Pseudomonas</taxon>
    </lineage>
</organism>
<dbReference type="AlphaFoldDB" id="A0A7V8EJ04"/>
<feature type="coiled-coil region" evidence="2">
    <location>
        <begin position="112"/>
        <end position="146"/>
    </location>
</feature>
<feature type="coiled-coil region" evidence="2">
    <location>
        <begin position="30"/>
        <end position="57"/>
    </location>
</feature>
<accession>A0A7V8EJ04</accession>
<proteinExistence type="inferred from homology"/>
<comment type="caution">
    <text evidence="3">The sequence shown here is derived from an EMBL/GenBank/DDBJ whole genome shotgun (WGS) entry which is preliminary data.</text>
</comment>
<dbReference type="PANTHER" id="PTHR31088:SF9">
    <property type="entry name" value="PHAGE SHOCK PROTEIN A"/>
    <property type="match status" value="1"/>
</dbReference>
<sequence length="236" mass="25097">MTTSIWKKLVTAIRGGASEVGEAIVDSQAIRILDQELRDAQSAVQKARDSLIDIKAKHKLSAGRLDAFNSDIASWEGKAMGALQAGEEGLAAECANKVAELEGLRDQEKVLADQFSKQVTTLQSQVEKADAQIRGLKQQIEMTKAREAVQQARVATSTATTGANSSVATAVDSLQRIKQRQDAQDARLEAAEEMADAANGGDLDRRLREAGIGAKASGGDDVLARLKAQQAANKAE</sequence>
<keyword evidence="2" id="KW-0175">Coiled coil</keyword>
<protein>
    <submittedName>
        <fullName evidence="3">PspA/IM30 family protein</fullName>
    </submittedName>
</protein>
<dbReference type="InterPro" id="IPR007157">
    <property type="entry name" value="PspA_VIPP1"/>
</dbReference>